<evidence type="ECO:0000313" key="3">
    <source>
        <dbReference type="EMBL" id="SDK51229.1"/>
    </source>
</evidence>
<sequence length="602" mass="63007">MAMTRVAAPPRPPAPSRAPGAPLPPAPSRHRLAAAVLTAGALVLAFAFVRFTVDDAFISWRYGRMLAEHGVWNWNPPGSALVEAYTNPLYTALSAVPALLGVPTEAFFKVVGAGLAVGHVLVVRRLALPYRRKVLLWAVVLLNPVSWVHAFSGLETASFALLVALLFGWVYRRGSLHRWGHVVALAVALSRPEGMAYALVAEVWALAVSRRRADLRGALAVGGALGCYWLARWWYFGKFFPNTFYEKSTGKDNWIDALAGLPVPVLLAGAVLVGTVVVGGVLVLRRVLRADSGGRASAGSNDRLRSATPLVLAALSAALFLGLYQASQLAVTFCGRFPWQVLFPVALVVLARPAGERSVRWPAAAVLLAAAAEALSSGAVDASALLAVSVCAAAGWILCRGGLPGRGGRGPAVLLLGGALAVSVSVTGPRELGFALTERHRLAHAHGALARAVEADPSLNGPLAMGDAGLAPYCMSADRPVFDLLGLANPAVGTGTVPGQFAAGRLSALVTQAQPGDPEGLRYVNGAARPVHRAALDAGFERLGSVAYTGSRRLELYAPPGRGARAGEALALAARAAAREQGLSDVALFRRHLVDFPFLRGC</sequence>
<organism evidence="3 4">
    <name type="scientific">Streptomyces indicus</name>
    <dbReference type="NCBI Taxonomy" id="417292"/>
    <lineage>
        <taxon>Bacteria</taxon>
        <taxon>Bacillati</taxon>
        <taxon>Actinomycetota</taxon>
        <taxon>Actinomycetes</taxon>
        <taxon>Kitasatosporales</taxon>
        <taxon>Streptomycetaceae</taxon>
        <taxon>Streptomyces</taxon>
    </lineage>
</organism>
<keyword evidence="4" id="KW-1185">Reference proteome</keyword>
<proteinExistence type="predicted"/>
<dbReference type="AlphaFoldDB" id="A0A1G9CHW5"/>
<keyword evidence="2" id="KW-0812">Transmembrane</keyword>
<feature type="transmembrane region" description="Helical" evidence="2">
    <location>
        <begin position="218"/>
        <end position="237"/>
    </location>
</feature>
<dbReference type="OrthoDB" id="5492344at2"/>
<protein>
    <recommendedName>
        <fullName evidence="5">4-amino-4-deoxy-L-arabinose transferase</fullName>
    </recommendedName>
</protein>
<feature type="transmembrane region" description="Helical" evidence="2">
    <location>
        <begin position="304"/>
        <end position="324"/>
    </location>
</feature>
<reference evidence="3 4" key="1">
    <citation type="submission" date="2016-10" db="EMBL/GenBank/DDBJ databases">
        <authorList>
            <person name="de Groot N.N."/>
        </authorList>
    </citation>
    <scope>NUCLEOTIDE SEQUENCE [LARGE SCALE GENOMIC DNA]</scope>
    <source>
        <strain evidence="3 4">CGMCC 4.5727</strain>
    </source>
</reference>
<feature type="compositionally biased region" description="Pro residues" evidence="1">
    <location>
        <begin position="9"/>
        <end position="26"/>
    </location>
</feature>
<feature type="transmembrane region" description="Helical" evidence="2">
    <location>
        <begin position="156"/>
        <end position="171"/>
    </location>
</feature>
<dbReference type="Proteomes" id="UP000199155">
    <property type="component" value="Unassembled WGS sequence"/>
</dbReference>
<gene>
    <name evidence="3" type="ORF">SAMN05421806_108140</name>
</gene>
<keyword evidence="2" id="KW-1133">Transmembrane helix</keyword>
<evidence type="ECO:0000256" key="1">
    <source>
        <dbReference type="SAM" id="MobiDB-lite"/>
    </source>
</evidence>
<feature type="transmembrane region" description="Helical" evidence="2">
    <location>
        <begin position="257"/>
        <end position="284"/>
    </location>
</feature>
<accession>A0A1G9CHW5</accession>
<evidence type="ECO:0000313" key="4">
    <source>
        <dbReference type="Proteomes" id="UP000199155"/>
    </source>
</evidence>
<evidence type="ECO:0008006" key="5">
    <source>
        <dbReference type="Google" id="ProtNLM"/>
    </source>
</evidence>
<dbReference type="RefSeq" id="WP_093612478.1">
    <property type="nucleotide sequence ID" value="NZ_FNFF01000008.1"/>
</dbReference>
<feature type="transmembrane region" description="Helical" evidence="2">
    <location>
        <begin position="106"/>
        <end position="127"/>
    </location>
</feature>
<dbReference type="EMBL" id="FNFF01000008">
    <property type="protein sequence ID" value="SDK51229.1"/>
    <property type="molecule type" value="Genomic_DNA"/>
</dbReference>
<feature type="region of interest" description="Disordered" evidence="1">
    <location>
        <begin position="1"/>
        <end position="26"/>
    </location>
</feature>
<evidence type="ECO:0000256" key="2">
    <source>
        <dbReference type="SAM" id="Phobius"/>
    </source>
</evidence>
<dbReference type="STRING" id="417292.SAMN05421806_108140"/>
<feature type="transmembrane region" description="Helical" evidence="2">
    <location>
        <begin position="32"/>
        <end position="53"/>
    </location>
</feature>
<name>A0A1G9CHW5_9ACTN</name>
<keyword evidence="2" id="KW-0472">Membrane</keyword>